<dbReference type="EMBL" id="CP029185">
    <property type="protein sequence ID" value="AWH89687.1"/>
    <property type="molecule type" value="Genomic_DNA"/>
</dbReference>
<evidence type="ECO:0000313" key="3">
    <source>
        <dbReference type="Proteomes" id="UP000244908"/>
    </source>
</evidence>
<dbReference type="Pfam" id="PF01418">
    <property type="entry name" value="HTH_6"/>
    <property type="match status" value="1"/>
</dbReference>
<dbReference type="OrthoDB" id="370421at2"/>
<dbReference type="InterPro" id="IPR009057">
    <property type="entry name" value="Homeodomain-like_sf"/>
</dbReference>
<evidence type="ECO:0000259" key="1">
    <source>
        <dbReference type="PROSITE" id="PS51071"/>
    </source>
</evidence>
<feature type="domain" description="HTH rpiR-type" evidence="1">
    <location>
        <begin position="1"/>
        <end position="58"/>
    </location>
</feature>
<dbReference type="SUPFAM" id="SSF46689">
    <property type="entry name" value="Homeodomain-like"/>
    <property type="match status" value="1"/>
</dbReference>
<organism evidence="2 3">
    <name type="scientific">Limnobaculum parvum</name>
    <dbReference type="NCBI Taxonomy" id="2172103"/>
    <lineage>
        <taxon>Bacteria</taxon>
        <taxon>Pseudomonadati</taxon>
        <taxon>Pseudomonadota</taxon>
        <taxon>Gammaproteobacteria</taxon>
        <taxon>Enterobacterales</taxon>
        <taxon>Budviciaceae</taxon>
        <taxon>Limnobaculum</taxon>
    </lineage>
</organism>
<name>A0A2Y9U140_9GAMM</name>
<accession>A0A2Y9U140</accession>
<dbReference type="Gene3D" id="1.10.10.10">
    <property type="entry name" value="Winged helix-like DNA-binding domain superfamily/Winged helix DNA-binding domain"/>
    <property type="match status" value="1"/>
</dbReference>
<sequence>MACLAVMATNLAQFPPMEKNIPEYIQENAKRIRELSSQELAAILNISQSQVVKLVLSW</sequence>
<protein>
    <recommendedName>
        <fullName evidence="1">HTH rpiR-type domain-containing protein</fullName>
    </recommendedName>
</protein>
<dbReference type="InterPro" id="IPR036388">
    <property type="entry name" value="WH-like_DNA-bd_sf"/>
</dbReference>
<dbReference type="RefSeq" id="WP_108901730.1">
    <property type="nucleotide sequence ID" value="NZ_CP029185.2"/>
</dbReference>
<proteinExistence type="predicted"/>
<gene>
    <name evidence="2" type="ORF">HYN51_14730</name>
</gene>
<dbReference type="GO" id="GO:0003700">
    <property type="term" value="F:DNA-binding transcription factor activity"/>
    <property type="evidence" value="ECO:0007669"/>
    <property type="project" value="InterPro"/>
</dbReference>
<keyword evidence="3" id="KW-1185">Reference proteome</keyword>
<reference evidence="2 3" key="1">
    <citation type="journal article" date="2019" name="Int. J. Syst. Evol. Microbiol.">
        <title>Limnobaculum parvum gen. nov., sp. nov., isolated from a freshwater lake.</title>
        <authorList>
            <person name="Baek C."/>
            <person name="Shin S.K."/>
            <person name="Yi H."/>
        </authorList>
    </citation>
    <scope>NUCLEOTIDE SEQUENCE [LARGE SCALE GENOMIC DNA]</scope>
    <source>
        <strain evidence="2 3">HYN0051</strain>
    </source>
</reference>
<dbReference type="Proteomes" id="UP000244908">
    <property type="component" value="Chromosome"/>
</dbReference>
<dbReference type="InterPro" id="IPR000281">
    <property type="entry name" value="HTH_RpiR"/>
</dbReference>
<dbReference type="PROSITE" id="PS51071">
    <property type="entry name" value="HTH_RPIR"/>
    <property type="match status" value="1"/>
</dbReference>
<evidence type="ECO:0000313" key="2">
    <source>
        <dbReference type="EMBL" id="AWH89687.1"/>
    </source>
</evidence>
<dbReference type="AlphaFoldDB" id="A0A2Y9U140"/>
<dbReference type="KEGG" id="lpv:HYN51_14730"/>